<evidence type="ECO:0000313" key="3">
    <source>
        <dbReference type="Proteomes" id="UP000821837"/>
    </source>
</evidence>
<keyword evidence="3" id="KW-1185">Reference proteome</keyword>
<protein>
    <recommendedName>
        <fullName evidence="4">CCHC-type domain-containing protein</fullName>
    </recommendedName>
</protein>
<evidence type="ECO:0000313" key="2">
    <source>
        <dbReference type="EMBL" id="KAH7936313.1"/>
    </source>
</evidence>
<evidence type="ECO:0000256" key="1">
    <source>
        <dbReference type="SAM" id="MobiDB-lite"/>
    </source>
</evidence>
<reference evidence="2" key="2">
    <citation type="submission" date="2021-09" db="EMBL/GenBank/DDBJ databases">
        <authorList>
            <person name="Jia N."/>
            <person name="Wang J."/>
            <person name="Shi W."/>
            <person name="Du L."/>
            <person name="Sun Y."/>
            <person name="Zhan W."/>
            <person name="Jiang J."/>
            <person name="Wang Q."/>
            <person name="Zhang B."/>
            <person name="Ji P."/>
            <person name="Sakyi L.B."/>
            <person name="Cui X."/>
            <person name="Yuan T."/>
            <person name="Jiang B."/>
            <person name="Yang W."/>
            <person name="Lam T.T.-Y."/>
            <person name="Chang Q."/>
            <person name="Ding S."/>
            <person name="Wang X."/>
            <person name="Zhu J."/>
            <person name="Ruan X."/>
            <person name="Zhao L."/>
            <person name="Wei J."/>
            <person name="Que T."/>
            <person name="Du C."/>
            <person name="Cheng J."/>
            <person name="Dai P."/>
            <person name="Han X."/>
            <person name="Huang E."/>
            <person name="Gao Y."/>
            <person name="Liu J."/>
            <person name="Shao H."/>
            <person name="Ye R."/>
            <person name="Li L."/>
            <person name="Wei W."/>
            <person name="Wang X."/>
            <person name="Wang C."/>
            <person name="Huo Q."/>
            <person name="Li W."/>
            <person name="Guo W."/>
            <person name="Chen H."/>
            <person name="Chen S."/>
            <person name="Zhou L."/>
            <person name="Zhou L."/>
            <person name="Ni X."/>
            <person name="Tian J."/>
            <person name="Zhou Y."/>
            <person name="Sheng Y."/>
            <person name="Liu T."/>
            <person name="Pan Y."/>
            <person name="Xia L."/>
            <person name="Li J."/>
            <person name="Zhao F."/>
            <person name="Cao W."/>
        </authorList>
    </citation>
    <scope>NUCLEOTIDE SEQUENCE</scope>
    <source>
        <strain evidence="2">Rsan-2018</strain>
        <tissue evidence="2">Larvae</tissue>
    </source>
</reference>
<feature type="region of interest" description="Disordered" evidence="1">
    <location>
        <begin position="273"/>
        <end position="356"/>
    </location>
</feature>
<proteinExistence type="predicted"/>
<dbReference type="AlphaFoldDB" id="A0A9D4PF68"/>
<name>A0A9D4PF68_RHISA</name>
<evidence type="ECO:0008006" key="4">
    <source>
        <dbReference type="Google" id="ProtNLM"/>
    </source>
</evidence>
<organism evidence="2 3">
    <name type="scientific">Rhipicephalus sanguineus</name>
    <name type="common">Brown dog tick</name>
    <name type="synonym">Ixodes sanguineus</name>
    <dbReference type="NCBI Taxonomy" id="34632"/>
    <lineage>
        <taxon>Eukaryota</taxon>
        <taxon>Metazoa</taxon>
        <taxon>Ecdysozoa</taxon>
        <taxon>Arthropoda</taxon>
        <taxon>Chelicerata</taxon>
        <taxon>Arachnida</taxon>
        <taxon>Acari</taxon>
        <taxon>Parasitiformes</taxon>
        <taxon>Ixodida</taxon>
        <taxon>Ixodoidea</taxon>
        <taxon>Ixodidae</taxon>
        <taxon>Rhipicephalinae</taxon>
        <taxon>Rhipicephalus</taxon>
        <taxon>Rhipicephalus</taxon>
    </lineage>
</organism>
<accession>A0A9D4PF68</accession>
<dbReference type="EMBL" id="JABSTV010001255">
    <property type="protein sequence ID" value="KAH7936313.1"/>
    <property type="molecule type" value="Genomic_DNA"/>
</dbReference>
<feature type="compositionally biased region" description="Pro residues" evidence="1">
    <location>
        <begin position="281"/>
        <end position="291"/>
    </location>
</feature>
<feature type="compositionally biased region" description="Polar residues" evidence="1">
    <location>
        <begin position="36"/>
        <end position="45"/>
    </location>
</feature>
<feature type="compositionally biased region" description="Polar residues" evidence="1">
    <location>
        <begin position="299"/>
        <end position="318"/>
    </location>
</feature>
<feature type="region of interest" description="Disordered" evidence="1">
    <location>
        <begin position="28"/>
        <end position="51"/>
    </location>
</feature>
<reference evidence="2" key="1">
    <citation type="journal article" date="2020" name="Cell">
        <title>Large-Scale Comparative Analyses of Tick Genomes Elucidate Their Genetic Diversity and Vector Capacities.</title>
        <authorList>
            <consortium name="Tick Genome and Microbiome Consortium (TIGMIC)"/>
            <person name="Jia N."/>
            <person name="Wang J."/>
            <person name="Shi W."/>
            <person name="Du L."/>
            <person name="Sun Y."/>
            <person name="Zhan W."/>
            <person name="Jiang J.F."/>
            <person name="Wang Q."/>
            <person name="Zhang B."/>
            <person name="Ji P."/>
            <person name="Bell-Sakyi L."/>
            <person name="Cui X.M."/>
            <person name="Yuan T.T."/>
            <person name="Jiang B.G."/>
            <person name="Yang W.F."/>
            <person name="Lam T.T."/>
            <person name="Chang Q.C."/>
            <person name="Ding S.J."/>
            <person name="Wang X.J."/>
            <person name="Zhu J.G."/>
            <person name="Ruan X.D."/>
            <person name="Zhao L."/>
            <person name="Wei J.T."/>
            <person name="Ye R.Z."/>
            <person name="Que T.C."/>
            <person name="Du C.H."/>
            <person name="Zhou Y.H."/>
            <person name="Cheng J.X."/>
            <person name="Dai P.F."/>
            <person name="Guo W.B."/>
            <person name="Han X.H."/>
            <person name="Huang E.J."/>
            <person name="Li L.F."/>
            <person name="Wei W."/>
            <person name="Gao Y.C."/>
            <person name="Liu J.Z."/>
            <person name="Shao H.Z."/>
            <person name="Wang X."/>
            <person name="Wang C.C."/>
            <person name="Yang T.C."/>
            <person name="Huo Q.B."/>
            <person name="Li W."/>
            <person name="Chen H.Y."/>
            <person name="Chen S.E."/>
            <person name="Zhou L.G."/>
            <person name="Ni X.B."/>
            <person name="Tian J.H."/>
            <person name="Sheng Y."/>
            <person name="Liu T."/>
            <person name="Pan Y.S."/>
            <person name="Xia L.Y."/>
            <person name="Li J."/>
            <person name="Zhao F."/>
            <person name="Cao W.C."/>
        </authorList>
    </citation>
    <scope>NUCLEOTIDE SEQUENCE</scope>
    <source>
        <strain evidence="2">Rsan-2018</strain>
    </source>
</reference>
<gene>
    <name evidence="2" type="ORF">HPB52_021412</name>
</gene>
<comment type="caution">
    <text evidence="2">The sequence shown here is derived from an EMBL/GenBank/DDBJ whole genome shotgun (WGS) entry which is preliminary data.</text>
</comment>
<dbReference type="Proteomes" id="UP000821837">
    <property type="component" value="Unassembled WGS sequence"/>
</dbReference>
<sequence>MSQIGVADSVDMTPEEIIDWREKFVHSGAKKPLPTSPSTLTSRPQVSHILTRPPPLPAAEYKVILRVRGGVNCARIHPVSLRDIVIKSTGLSAAAASLDRLRANEINNTIIISTPCMDRADRYLKIATLTIMGKSYEVSTHVADPKNSCKGIIKLPASLVEGNVLANLRESNKAINILTARRMGTTDFILVTFEGLRVPFYIDYLRTDLRCRPYRQKVEACTKCRQLGHRQDVCPNATTALCPKCGTPDPPEDHSCTPTCIICNGAHETGSSECRLRYKPPRTPPPTPPETKPALPAKSTTQATGQRPGQEKPQSSPGHKNPATAAQPPSSKQAGPPLTPRNQERPPVDPTTGADCELVGRLYPGSEGVHLAGAGLHADLATSLLAWLLLRPRLGVVVVRGLETAPPMTASTGSGSVHLAGAGLHADLATSLLAWLLLRPRLGVVVVRGLETAPPMTASTGSGMTLPVSGINQFVDQQFSTSRLLTEGEAVYEADRIQIWNAKVQDLDNITLAALVLQTA</sequence>